<dbReference type="InterPro" id="IPR030564">
    <property type="entry name" value="Myotubularin"/>
</dbReference>
<dbReference type="InterPro" id="IPR016130">
    <property type="entry name" value="Tyr_Pase_AS"/>
</dbReference>
<evidence type="ECO:0000256" key="9">
    <source>
        <dbReference type="PIRSR" id="PIRSR630564-1"/>
    </source>
</evidence>
<keyword evidence="5" id="KW-0963">Cytoplasm</keyword>
<proteinExistence type="inferred from homology"/>
<dbReference type="Pfam" id="PF02893">
    <property type="entry name" value="GRAM"/>
    <property type="match status" value="1"/>
</dbReference>
<dbReference type="InterPro" id="IPR011993">
    <property type="entry name" value="PH-like_dom_sf"/>
</dbReference>
<evidence type="ECO:0000256" key="10">
    <source>
        <dbReference type="PIRSR" id="PIRSR630564-2"/>
    </source>
</evidence>
<feature type="domain" description="Myotubularin phosphatase" evidence="12">
    <location>
        <begin position="189"/>
        <end position="501"/>
    </location>
</feature>
<comment type="subcellular location">
    <subcellularLocation>
        <location evidence="2">Cytoplasm</location>
    </subcellularLocation>
    <subcellularLocation>
        <location evidence="1">Endomembrane system</location>
        <topology evidence="1">Peripheral membrane protein</topology>
    </subcellularLocation>
</comment>
<dbReference type="GO" id="GO:0004438">
    <property type="term" value="F:phosphatidylinositol-3-phosphate phosphatase activity"/>
    <property type="evidence" value="ECO:0007669"/>
    <property type="project" value="TreeGrafter"/>
</dbReference>
<dbReference type="PROSITE" id="PS00383">
    <property type="entry name" value="TYR_PHOSPHATASE_1"/>
    <property type="match status" value="1"/>
</dbReference>
<evidence type="ECO:0000256" key="5">
    <source>
        <dbReference type="ARBA" id="ARBA00022490"/>
    </source>
</evidence>
<accession>A0A8D8ZFA9</accession>
<dbReference type="EC" id="3.1.3.95" evidence="4"/>
<feature type="compositionally biased region" description="Low complexity" evidence="11">
    <location>
        <begin position="21"/>
        <end position="39"/>
    </location>
</feature>
<dbReference type="InterPro" id="IPR010569">
    <property type="entry name" value="Myotubularin-like_Pase_dom"/>
</dbReference>
<dbReference type="SMART" id="SM00568">
    <property type="entry name" value="GRAM"/>
    <property type="match status" value="1"/>
</dbReference>
<evidence type="ECO:0000256" key="6">
    <source>
        <dbReference type="ARBA" id="ARBA00022801"/>
    </source>
</evidence>
<dbReference type="GO" id="GO:0052629">
    <property type="term" value="F:phosphatidylinositol-3,5-bisphosphate 3-phosphatase activity"/>
    <property type="evidence" value="ECO:0007669"/>
    <property type="project" value="UniProtKB-EC"/>
</dbReference>
<dbReference type="FunFam" id="2.30.29.30:FF:000038">
    <property type="entry name" value="Myotubularin 1, isoform CRA_a"/>
    <property type="match status" value="1"/>
</dbReference>
<sequence length="559" mass="64378">MERKSSIEILNSESGHHCNASSDSLGSDSKSSSLNSKLGQEAAQPNNSNEPIQPARPDDLPMLPGEKIQGVAREVTYLCPYSGPARGILSVTNYKLHFRSIDRDTPYVVEVPLGVVSRVEKVGGQSSRGENSYGIELFCKDMRNLRFGHKQENHSRRNVFEKLQQYAFPLSHKLPMFAFEYTETFPENGWNIHEPIAELKRMGVPNDMWKISRINENYEICDSYPTVLAIPTQVTDEDIRVIGQFSANAIANKAKGGGYESEESYQNAELVFLDIHNIHVMRESQRKLKELCFPQIDEARWFSGVDSTYWLKHIKCVLAGACRIVDKVESHKTSVLVHCSDGWDRTAQLTALAMLLLDPYYRTIKGFEVLIEKEWLSFGHKFQQRIGHGDDKHSDADRSPVFLQLIDAVWQVTTMFQNAFEFNEHFLITILDHLYSCRFGTFLFNSDRERNLENMKQRTVSLWSYINSSLDLYKNPLYSPQLHVLVPIASMRYIKLWKGLYCRWNPSMRVQDPIYQRTRELLVLKEQLDKSSEDCRKELKARMPRTVSTPTRIASHIHI</sequence>
<feature type="binding site" evidence="10">
    <location>
        <begin position="252"/>
        <end position="255"/>
    </location>
    <ligand>
        <name>substrate</name>
    </ligand>
</feature>
<organism evidence="13">
    <name type="scientific">Cacopsylla melanoneura</name>
    <dbReference type="NCBI Taxonomy" id="428564"/>
    <lineage>
        <taxon>Eukaryota</taxon>
        <taxon>Metazoa</taxon>
        <taxon>Ecdysozoa</taxon>
        <taxon>Arthropoda</taxon>
        <taxon>Hexapoda</taxon>
        <taxon>Insecta</taxon>
        <taxon>Pterygota</taxon>
        <taxon>Neoptera</taxon>
        <taxon>Paraneoptera</taxon>
        <taxon>Hemiptera</taxon>
        <taxon>Sternorrhyncha</taxon>
        <taxon>Psylloidea</taxon>
        <taxon>Psyllidae</taxon>
        <taxon>Psyllinae</taxon>
        <taxon>Cacopsylla</taxon>
    </lineage>
</organism>
<dbReference type="PANTHER" id="PTHR10807">
    <property type="entry name" value="MYOTUBULARIN-RELATED"/>
    <property type="match status" value="1"/>
</dbReference>
<dbReference type="SUPFAM" id="SSF52799">
    <property type="entry name" value="(Phosphotyrosine protein) phosphatases II"/>
    <property type="match status" value="1"/>
</dbReference>
<dbReference type="InterPro" id="IPR004182">
    <property type="entry name" value="GRAM"/>
</dbReference>
<evidence type="ECO:0000256" key="3">
    <source>
        <dbReference type="ARBA" id="ARBA00007471"/>
    </source>
</evidence>
<evidence type="ECO:0000313" key="13">
    <source>
        <dbReference type="EMBL" id="CAG6746510.1"/>
    </source>
</evidence>
<dbReference type="PANTHER" id="PTHR10807:SF128">
    <property type="entry name" value="PHOSPHATIDYLINOSITOL-3,5-BISPHOSPHATE 3-PHOSPHATASE"/>
    <property type="match status" value="1"/>
</dbReference>
<dbReference type="Gene3D" id="2.30.29.30">
    <property type="entry name" value="Pleckstrin-homology domain (PH domain)/Phosphotyrosine-binding domain (PTB)"/>
    <property type="match status" value="1"/>
</dbReference>
<evidence type="ECO:0000256" key="8">
    <source>
        <dbReference type="ARBA" id="ARBA00023136"/>
    </source>
</evidence>
<feature type="region of interest" description="Disordered" evidence="11">
    <location>
        <begin position="1"/>
        <end position="63"/>
    </location>
</feature>
<feature type="binding site" evidence="10">
    <location>
        <begin position="339"/>
        <end position="345"/>
    </location>
    <ligand>
        <name>substrate</name>
    </ligand>
</feature>
<evidence type="ECO:0000256" key="4">
    <source>
        <dbReference type="ARBA" id="ARBA00012903"/>
    </source>
</evidence>
<dbReference type="GO" id="GO:0016020">
    <property type="term" value="C:membrane"/>
    <property type="evidence" value="ECO:0007669"/>
    <property type="project" value="TreeGrafter"/>
</dbReference>
<evidence type="ECO:0000256" key="11">
    <source>
        <dbReference type="SAM" id="MobiDB-lite"/>
    </source>
</evidence>
<dbReference type="InterPro" id="IPR003595">
    <property type="entry name" value="Tyr_Pase_cat"/>
</dbReference>
<dbReference type="SUPFAM" id="SSF50729">
    <property type="entry name" value="PH domain-like"/>
    <property type="match status" value="1"/>
</dbReference>
<protein>
    <recommendedName>
        <fullName evidence="4">phosphatidylinositol-3,5-bisphosphate 3-phosphatase</fullName>
        <ecNumber evidence="4">3.1.3.95</ecNumber>
    </recommendedName>
</protein>
<reference evidence="13" key="1">
    <citation type="submission" date="2021-05" db="EMBL/GenBank/DDBJ databases">
        <authorList>
            <person name="Alioto T."/>
            <person name="Alioto T."/>
            <person name="Gomez Garrido J."/>
        </authorList>
    </citation>
    <scope>NUCLEOTIDE SEQUENCE</scope>
</reference>
<evidence type="ECO:0000256" key="2">
    <source>
        <dbReference type="ARBA" id="ARBA00004496"/>
    </source>
</evidence>
<dbReference type="GO" id="GO:0005737">
    <property type="term" value="C:cytoplasm"/>
    <property type="evidence" value="ECO:0007669"/>
    <property type="project" value="UniProtKB-SubCell"/>
</dbReference>
<evidence type="ECO:0000256" key="1">
    <source>
        <dbReference type="ARBA" id="ARBA00004184"/>
    </source>
</evidence>
<evidence type="ECO:0000256" key="7">
    <source>
        <dbReference type="ARBA" id="ARBA00023098"/>
    </source>
</evidence>
<keyword evidence="6" id="KW-0378">Hydrolase</keyword>
<dbReference type="GO" id="GO:0012505">
    <property type="term" value="C:endomembrane system"/>
    <property type="evidence" value="ECO:0007669"/>
    <property type="project" value="UniProtKB-SubCell"/>
</dbReference>
<dbReference type="GO" id="GO:0046856">
    <property type="term" value="P:phosphatidylinositol dephosphorylation"/>
    <property type="evidence" value="ECO:0007669"/>
    <property type="project" value="TreeGrafter"/>
</dbReference>
<feature type="binding site" evidence="10">
    <location>
        <begin position="277"/>
        <end position="278"/>
    </location>
    <ligand>
        <name>substrate</name>
    </ligand>
</feature>
<name>A0A8D8ZFA9_9HEMI</name>
<dbReference type="EMBL" id="HBUF01510246">
    <property type="protein sequence ID" value="CAG6746510.1"/>
    <property type="molecule type" value="Transcribed_RNA"/>
</dbReference>
<dbReference type="SMART" id="SM00404">
    <property type="entry name" value="PTPc_motif"/>
    <property type="match status" value="1"/>
</dbReference>
<dbReference type="Gene3D" id="3.90.190.10">
    <property type="entry name" value="Protein tyrosine phosphatase superfamily"/>
    <property type="match status" value="1"/>
</dbReference>
<dbReference type="InterPro" id="IPR029021">
    <property type="entry name" value="Prot-tyrosine_phosphatase-like"/>
</dbReference>
<dbReference type="Pfam" id="PF06602">
    <property type="entry name" value="Myotub-related"/>
    <property type="match status" value="2"/>
</dbReference>
<dbReference type="AlphaFoldDB" id="A0A8D8ZFA9"/>
<feature type="active site" description="Phosphocysteine intermediate" evidence="9">
    <location>
        <position position="339"/>
    </location>
</feature>
<dbReference type="PROSITE" id="PS51339">
    <property type="entry name" value="PPASE_MYOTUBULARIN"/>
    <property type="match status" value="1"/>
</dbReference>
<keyword evidence="8" id="KW-0472">Membrane</keyword>
<evidence type="ECO:0000259" key="12">
    <source>
        <dbReference type="PROSITE" id="PS51339"/>
    </source>
</evidence>
<keyword evidence="7" id="KW-0443">Lipid metabolism</keyword>
<comment type="similarity">
    <text evidence="3">Belongs to the protein-tyrosine phosphatase family. Non-receptor class myotubularin subfamily.</text>
</comment>